<dbReference type="InterPro" id="IPR004360">
    <property type="entry name" value="Glyas_Fos-R_dOase_dom"/>
</dbReference>
<dbReference type="Gene3D" id="3.10.180.10">
    <property type="entry name" value="2,3-Dihydroxybiphenyl 1,2-Dioxygenase, domain 1"/>
    <property type="match status" value="1"/>
</dbReference>
<proteinExistence type="predicted"/>
<reference evidence="2 3" key="1">
    <citation type="submission" date="2018-12" db="EMBL/GenBank/DDBJ databases">
        <title>Complete genome sequence of Flaviflexus sp. H23T48.</title>
        <authorList>
            <person name="Bae J.-W."/>
            <person name="Lee J.-Y."/>
        </authorList>
    </citation>
    <scope>NUCLEOTIDE SEQUENCE [LARGE SCALE GENOMIC DNA]</scope>
    <source>
        <strain evidence="2 3">H23T48</strain>
    </source>
</reference>
<dbReference type="InterPro" id="IPR029068">
    <property type="entry name" value="Glyas_Bleomycin-R_OHBP_Dase"/>
</dbReference>
<dbReference type="SUPFAM" id="SSF54593">
    <property type="entry name" value="Glyoxalase/Bleomycin resistance protein/Dihydroxybiphenyl dioxygenase"/>
    <property type="match status" value="1"/>
</dbReference>
<dbReference type="PANTHER" id="PTHR34109:SF1">
    <property type="entry name" value="VOC DOMAIN-CONTAINING PROTEIN"/>
    <property type="match status" value="1"/>
</dbReference>
<keyword evidence="3" id="KW-1185">Reference proteome</keyword>
<gene>
    <name evidence="2" type="ORF">EJ997_09630</name>
</gene>
<dbReference type="OrthoDB" id="9795306at2"/>
<dbReference type="EMBL" id="CP034593">
    <property type="protein sequence ID" value="AZQ77556.1"/>
    <property type="molecule type" value="Genomic_DNA"/>
</dbReference>
<evidence type="ECO:0000259" key="1">
    <source>
        <dbReference type="Pfam" id="PF00903"/>
    </source>
</evidence>
<dbReference type="Proteomes" id="UP000280344">
    <property type="component" value="Chromosome"/>
</dbReference>
<name>A0A3S9PZ36_9ACTO</name>
<protein>
    <recommendedName>
        <fullName evidence="1">Glyoxalase/fosfomycin resistance/dioxygenase domain-containing protein</fullName>
    </recommendedName>
</protein>
<feature type="domain" description="Glyoxalase/fosfomycin resistance/dioxygenase" evidence="1">
    <location>
        <begin position="7"/>
        <end position="108"/>
    </location>
</feature>
<dbReference type="Pfam" id="PF00903">
    <property type="entry name" value="Glyoxalase"/>
    <property type="match status" value="1"/>
</dbReference>
<evidence type="ECO:0000313" key="2">
    <source>
        <dbReference type="EMBL" id="AZQ77556.1"/>
    </source>
</evidence>
<dbReference type="KEGG" id="flh:EJ997_09630"/>
<evidence type="ECO:0000313" key="3">
    <source>
        <dbReference type="Proteomes" id="UP000280344"/>
    </source>
</evidence>
<accession>A0A3S9PZ36</accession>
<dbReference type="AlphaFoldDB" id="A0A3S9PZ36"/>
<organism evidence="2 3">
    <name type="scientific">Flaviflexus ciconiae</name>
    <dbReference type="NCBI Taxonomy" id="2496867"/>
    <lineage>
        <taxon>Bacteria</taxon>
        <taxon>Bacillati</taxon>
        <taxon>Actinomycetota</taxon>
        <taxon>Actinomycetes</taxon>
        <taxon>Actinomycetales</taxon>
        <taxon>Actinomycetaceae</taxon>
        <taxon>Flaviflexus</taxon>
    </lineage>
</organism>
<dbReference type="RefSeq" id="WP_126704359.1">
    <property type="nucleotide sequence ID" value="NZ_CP034593.1"/>
</dbReference>
<sequence>MQLIPILVVEDDNAALDFYTKVFQADIKKVHRNTTQISVQGYAIAIRKADDRDACSDEHGIILLIETAAPDVLAEAAIKHGAEKITDVDDHETGIRAGRIRDPFGFQWILSTPAPL</sequence>
<dbReference type="PANTHER" id="PTHR34109">
    <property type="entry name" value="BNAUNNG04460D PROTEIN-RELATED"/>
    <property type="match status" value="1"/>
</dbReference>